<keyword evidence="12" id="KW-1185">Reference proteome</keyword>
<dbReference type="InterPro" id="IPR036890">
    <property type="entry name" value="HATPase_C_sf"/>
</dbReference>
<dbReference type="EMBL" id="FZNP01000006">
    <property type="protein sequence ID" value="SNR74399.1"/>
    <property type="molecule type" value="Genomic_DNA"/>
</dbReference>
<accession>A0A238YVB3</accession>
<evidence type="ECO:0000313" key="12">
    <source>
        <dbReference type="Proteomes" id="UP000198420"/>
    </source>
</evidence>
<gene>
    <name evidence="11" type="ORF">SAMN06265355_106224</name>
</gene>
<dbReference type="PANTHER" id="PTHR24421">
    <property type="entry name" value="NITRATE/NITRITE SENSOR PROTEIN NARX-RELATED"/>
    <property type="match status" value="1"/>
</dbReference>
<name>A0A238YVB3_9ACTN</name>
<dbReference type="Proteomes" id="UP000198420">
    <property type="component" value="Unassembled WGS sequence"/>
</dbReference>
<dbReference type="CDD" id="cd16917">
    <property type="entry name" value="HATPase_UhpB-NarQ-NarX-like"/>
    <property type="match status" value="1"/>
</dbReference>
<evidence type="ECO:0000256" key="7">
    <source>
        <dbReference type="ARBA" id="ARBA00022840"/>
    </source>
</evidence>
<dbReference type="Gene3D" id="3.30.565.10">
    <property type="entry name" value="Histidine kinase-like ATPase, C-terminal domain"/>
    <property type="match status" value="1"/>
</dbReference>
<protein>
    <recommendedName>
        <fullName evidence="2">histidine kinase</fullName>
        <ecNumber evidence="2">2.7.13.3</ecNumber>
    </recommendedName>
</protein>
<dbReference type="SUPFAM" id="SSF55874">
    <property type="entry name" value="ATPase domain of HSP90 chaperone/DNA topoisomerase II/histidine kinase"/>
    <property type="match status" value="1"/>
</dbReference>
<dbReference type="Gene3D" id="1.20.5.1930">
    <property type="match status" value="1"/>
</dbReference>
<dbReference type="Pfam" id="PF07730">
    <property type="entry name" value="HisKA_3"/>
    <property type="match status" value="1"/>
</dbReference>
<evidence type="ECO:0000256" key="6">
    <source>
        <dbReference type="ARBA" id="ARBA00022777"/>
    </source>
</evidence>
<evidence type="ECO:0000256" key="2">
    <source>
        <dbReference type="ARBA" id="ARBA00012438"/>
    </source>
</evidence>
<dbReference type="PANTHER" id="PTHR24421:SF10">
    <property type="entry name" value="NITRATE_NITRITE SENSOR PROTEIN NARQ"/>
    <property type="match status" value="1"/>
</dbReference>
<dbReference type="EC" id="2.7.13.3" evidence="2"/>
<dbReference type="GO" id="GO:0046983">
    <property type="term" value="F:protein dimerization activity"/>
    <property type="evidence" value="ECO:0007669"/>
    <property type="project" value="InterPro"/>
</dbReference>
<sequence length="373" mass="39645">MTWRDLGARTDRIQARLRSLSPRAVDTGLAALVAAAQLWPYAARAGGGGGPWSGLGVLVVLGSAVPLYWRRSHPIPVLMLSLAATTSYDYVSQVPSQPVWYAALVAIHSVAERSGRWARHTVVATTVLGSFVLASSESGLRMSVLCIAAYALGRAAASSRAHAERLVRERQAEAGKAALAERARIARDMHDILSHAVSVMVVQAEAGPVVLAGNPAGAERAFDAIADAGREAMAQLRGILEVLDPDRAPRPERTPQPTLADLPLLTAGSGLTVECTQTDGSGLTVDYPRPEVAGHRPLAPHVETAAFRIAQEALTNIVRHAGTDRARLHLHWQEDRGIVQIDITDDGAATGQRPARALPSGGHGLINIRERAR</sequence>
<keyword evidence="8" id="KW-0902">Two-component regulatory system</keyword>
<dbReference type="GO" id="GO:0016020">
    <property type="term" value="C:membrane"/>
    <property type="evidence" value="ECO:0007669"/>
    <property type="project" value="InterPro"/>
</dbReference>
<keyword evidence="6 11" id="KW-0418">Kinase</keyword>
<organism evidence="11 12">
    <name type="scientific">Actinomadura mexicana</name>
    <dbReference type="NCBI Taxonomy" id="134959"/>
    <lineage>
        <taxon>Bacteria</taxon>
        <taxon>Bacillati</taxon>
        <taxon>Actinomycetota</taxon>
        <taxon>Actinomycetes</taxon>
        <taxon>Streptosporangiales</taxon>
        <taxon>Thermomonosporaceae</taxon>
        <taxon>Actinomadura</taxon>
    </lineage>
</organism>
<proteinExistence type="predicted"/>
<feature type="domain" description="DUF7134" evidence="10">
    <location>
        <begin position="21"/>
        <end position="136"/>
    </location>
</feature>
<dbReference type="InterPro" id="IPR055558">
    <property type="entry name" value="DUF7134"/>
</dbReference>
<evidence type="ECO:0000259" key="10">
    <source>
        <dbReference type="Pfam" id="PF23539"/>
    </source>
</evidence>
<dbReference type="RefSeq" id="WP_245919347.1">
    <property type="nucleotide sequence ID" value="NZ_FZNP01000006.1"/>
</dbReference>
<dbReference type="GO" id="GO:0000155">
    <property type="term" value="F:phosphorelay sensor kinase activity"/>
    <property type="evidence" value="ECO:0007669"/>
    <property type="project" value="InterPro"/>
</dbReference>
<evidence type="ECO:0000256" key="3">
    <source>
        <dbReference type="ARBA" id="ARBA00022553"/>
    </source>
</evidence>
<feature type="domain" description="Signal transduction histidine kinase subgroup 3 dimerisation and phosphoacceptor" evidence="9">
    <location>
        <begin position="181"/>
        <end position="246"/>
    </location>
</feature>
<evidence type="ECO:0000259" key="9">
    <source>
        <dbReference type="Pfam" id="PF07730"/>
    </source>
</evidence>
<evidence type="ECO:0000256" key="1">
    <source>
        <dbReference type="ARBA" id="ARBA00000085"/>
    </source>
</evidence>
<keyword evidence="5" id="KW-0547">Nucleotide-binding</keyword>
<reference evidence="12" key="1">
    <citation type="submission" date="2017-06" db="EMBL/GenBank/DDBJ databases">
        <authorList>
            <person name="Varghese N."/>
            <person name="Submissions S."/>
        </authorList>
    </citation>
    <scope>NUCLEOTIDE SEQUENCE [LARGE SCALE GENOMIC DNA]</scope>
    <source>
        <strain evidence="12">DSM 44485</strain>
    </source>
</reference>
<evidence type="ECO:0000256" key="8">
    <source>
        <dbReference type="ARBA" id="ARBA00023012"/>
    </source>
</evidence>
<keyword evidence="3" id="KW-0597">Phosphoprotein</keyword>
<evidence type="ECO:0000313" key="11">
    <source>
        <dbReference type="EMBL" id="SNR74399.1"/>
    </source>
</evidence>
<dbReference type="InterPro" id="IPR050482">
    <property type="entry name" value="Sensor_HK_TwoCompSys"/>
</dbReference>
<dbReference type="InterPro" id="IPR011712">
    <property type="entry name" value="Sig_transdc_His_kin_sub3_dim/P"/>
</dbReference>
<dbReference type="AlphaFoldDB" id="A0A238YVB3"/>
<keyword evidence="7" id="KW-0067">ATP-binding</keyword>
<evidence type="ECO:0000256" key="4">
    <source>
        <dbReference type="ARBA" id="ARBA00022679"/>
    </source>
</evidence>
<dbReference type="Pfam" id="PF23539">
    <property type="entry name" value="DUF7134"/>
    <property type="match status" value="1"/>
</dbReference>
<comment type="catalytic activity">
    <reaction evidence="1">
        <text>ATP + protein L-histidine = ADP + protein N-phospho-L-histidine.</text>
        <dbReference type="EC" id="2.7.13.3"/>
    </reaction>
</comment>
<keyword evidence="4" id="KW-0808">Transferase</keyword>
<evidence type="ECO:0000256" key="5">
    <source>
        <dbReference type="ARBA" id="ARBA00022741"/>
    </source>
</evidence>
<dbReference type="GO" id="GO:0005524">
    <property type="term" value="F:ATP binding"/>
    <property type="evidence" value="ECO:0007669"/>
    <property type="project" value="UniProtKB-KW"/>
</dbReference>